<dbReference type="GO" id="GO:0042542">
    <property type="term" value="P:response to hydrogen peroxide"/>
    <property type="evidence" value="ECO:0007669"/>
    <property type="project" value="TreeGrafter"/>
</dbReference>
<evidence type="ECO:0000256" key="4">
    <source>
        <dbReference type="ARBA" id="ARBA00022723"/>
    </source>
</evidence>
<evidence type="ECO:0000313" key="13">
    <source>
        <dbReference type="EMBL" id="KAF7505851.1"/>
    </source>
</evidence>
<dbReference type="SUPFAM" id="SSF56634">
    <property type="entry name" value="Heme-dependent catalase-like"/>
    <property type="match status" value="1"/>
</dbReference>
<feature type="domain" description="Catalase core" evidence="12">
    <location>
        <begin position="237"/>
        <end position="620"/>
    </location>
</feature>
<proteinExistence type="inferred from homology"/>
<dbReference type="EMBL" id="JAACFV010000099">
    <property type="protein sequence ID" value="KAF7505851.1"/>
    <property type="molecule type" value="Genomic_DNA"/>
</dbReference>
<evidence type="ECO:0000256" key="2">
    <source>
        <dbReference type="ARBA" id="ARBA00022559"/>
    </source>
</evidence>
<gene>
    <name evidence="13" type="primary">CTA1</name>
    <name evidence="13" type="ORF">GJ744_012473</name>
</gene>
<evidence type="ECO:0000256" key="5">
    <source>
        <dbReference type="ARBA" id="ARBA00023002"/>
    </source>
</evidence>
<dbReference type="CDD" id="cd08157">
    <property type="entry name" value="catalase_fungal"/>
    <property type="match status" value="1"/>
</dbReference>
<evidence type="ECO:0000256" key="9">
    <source>
        <dbReference type="RuleBase" id="RU000498"/>
    </source>
</evidence>
<dbReference type="GO" id="GO:0046872">
    <property type="term" value="F:metal ion binding"/>
    <property type="evidence" value="ECO:0007669"/>
    <property type="project" value="UniProtKB-KW"/>
</dbReference>
<dbReference type="Pfam" id="PF00199">
    <property type="entry name" value="Catalase"/>
    <property type="match status" value="1"/>
</dbReference>
<dbReference type="GO" id="GO:0020037">
    <property type="term" value="F:heme binding"/>
    <property type="evidence" value="ECO:0007669"/>
    <property type="project" value="InterPro"/>
</dbReference>
<comment type="function">
    <text evidence="8 10">Catalyzes the degradation of hydrogen peroxide (H(2)O(2)) generated by peroxisomal oxidases to water and oxygen, thereby protecting cells from the toxic effects of hydrogen peroxide.</text>
</comment>
<evidence type="ECO:0000256" key="1">
    <source>
        <dbReference type="ARBA" id="ARBA00005329"/>
    </source>
</evidence>
<evidence type="ECO:0000313" key="14">
    <source>
        <dbReference type="Proteomes" id="UP000606974"/>
    </source>
</evidence>
<dbReference type="Proteomes" id="UP000606974">
    <property type="component" value="Unassembled WGS sequence"/>
</dbReference>
<evidence type="ECO:0000256" key="3">
    <source>
        <dbReference type="ARBA" id="ARBA00022617"/>
    </source>
</evidence>
<dbReference type="InterPro" id="IPR024708">
    <property type="entry name" value="Catalase_AS"/>
</dbReference>
<dbReference type="Pfam" id="PF06628">
    <property type="entry name" value="Catalase-rel"/>
    <property type="match status" value="1"/>
</dbReference>
<keyword evidence="4 9" id="KW-0479">Metal-binding</keyword>
<dbReference type="GO" id="GO:0042744">
    <property type="term" value="P:hydrogen peroxide catabolic process"/>
    <property type="evidence" value="ECO:0007669"/>
    <property type="project" value="UniProtKB-KW"/>
</dbReference>
<dbReference type="PROSITE" id="PS51402">
    <property type="entry name" value="CATALASE_3"/>
    <property type="match status" value="1"/>
</dbReference>
<reference evidence="13" key="1">
    <citation type="submission" date="2020-02" db="EMBL/GenBank/DDBJ databases">
        <authorList>
            <person name="Palmer J.M."/>
        </authorList>
    </citation>
    <scope>NUCLEOTIDE SEQUENCE</scope>
    <source>
        <strain evidence="13">EPUS1.4</strain>
        <tissue evidence="13">Thallus</tissue>
    </source>
</reference>
<dbReference type="GO" id="GO:0005777">
    <property type="term" value="C:peroxisome"/>
    <property type="evidence" value="ECO:0007669"/>
    <property type="project" value="TreeGrafter"/>
</dbReference>
<comment type="catalytic activity">
    <reaction evidence="9">
        <text>2 H2O2 = O2 + 2 H2O</text>
        <dbReference type="Rhea" id="RHEA:20309"/>
        <dbReference type="ChEBI" id="CHEBI:15377"/>
        <dbReference type="ChEBI" id="CHEBI:15379"/>
        <dbReference type="ChEBI" id="CHEBI:16240"/>
        <dbReference type="EC" id="1.11.1.6"/>
    </reaction>
</comment>
<keyword evidence="6 9" id="KW-0408">Iron</keyword>
<dbReference type="GO" id="GO:0005739">
    <property type="term" value="C:mitochondrion"/>
    <property type="evidence" value="ECO:0007669"/>
    <property type="project" value="TreeGrafter"/>
</dbReference>
<dbReference type="InterPro" id="IPR002226">
    <property type="entry name" value="Catalase_haem_BS"/>
</dbReference>
<evidence type="ECO:0000259" key="12">
    <source>
        <dbReference type="SMART" id="SM01060"/>
    </source>
</evidence>
<protein>
    <recommendedName>
        <fullName evidence="9">Catalase</fullName>
        <ecNumber evidence="9">1.11.1.6</ecNumber>
    </recommendedName>
</protein>
<dbReference type="AlphaFoldDB" id="A0A8H7AEW5"/>
<dbReference type="InterPro" id="IPR020835">
    <property type="entry name" value="Catalase_sf"/>
</dbReference>
<comment type="caution">
    <text evidence="13">The sequence shown here is derived from an EMBL/GenBank/DDBJ whole genome shotgun (WGS) entry which is preliminary data.</text>
</comment>
<dbReference type="InterPro" id="IPR011614">
    <property type="entry name" value="Catalase_core"/>
</dbReference>
<keyword evidence="5 9" id="KW-0560">Oxidoreductase</keyword>
<dbReference type="InterPro" id="IPR018028">
    <property type="entry name" value="Catalase"/>
</dbReference>
<dbReference type="OrthoDB" id="6880011at2759"/>
<accession>A0A8H7AEW5</accession>
<evidence type="ECO:0000256" key="7">
    <source>
        <dbReference type="ARBA" id="ARBA00023324"/>
    </source>
</evidence>
<comment type="similarity">
    <text evidence="1 9">Belongs to the catalase family.</text>
</comment>
<name>A0A8H7AEW5_9EURO</name>
<evidence type="ECO:0000256" key="6">
    <source>
        <dbReference type="ARBA" id="ARBA00023004"/>
    </source>
</evidence>
<dbReference type="SMART" id="SM01060">
    <property type="entry name" value="Catalase"/>
    <property type="match status" value="1"/>
</dbReference>
<dbReference type="EC" id="1.11.1.6" evidence="9"/>
<dbReference type="PRINTS" id="PR00067">
    <property type="entry name" value="CATALASE"/>
</dbReference>
<dbReference type="PROSITE" id="PS00437">
    <property type="entry name" value="CATALASE_1"/>
    <property type="match status" value="1"/>
</dbReference>
<dbReference type="PANTHER" id="PTHR11465">
    <property type="entry name" value="CATALASE"/>
    <property type="match status" value="1"/>
</dbReference>
<evidence type="ECO:0000256" key="10">
    <source>
        <dbReference type="RuleBase" id="RU004142"/>
    </source>
</evidence>
<organism evidence="13 14">
    <name type="scientific">Endocarpon pusillum</name>
    <dbReference type="NCBI Taxonomy" id="364733"/>
    <lineage>
        <taxon>Eukaryota</taxon>
        <taxon>Fungi</taxon>
        <taxon>Dikarya</taxon>
        <taxon>Ascomycota</taxon>
        <taxon>Pezizomycotina</taxon>
        <taxon>Eurotiomycetes</taxon>
        <taxon>Chaetothyriomycetidae</taxon>
        <taxon>Verrucariales</taxon>
        <taxon>Verrucariaceae</taxon>
        <taxon>Endocarpon</taxon>
    </lineage>
</organism>
<dbReference type="GO" id="GO:0004096">
    <property type="term" value="F:catalase activity"/>
    <property type="evidence" value="ECO:0007669"/>
    <property type="project" value="UniProtKB-EC"/>
</dbReference>
<keyword evidence="2 9" id="KW-0575">Peroxidase</keyword>
<keyword evidence="7 9" id="KW-0376">Hydrogen peroxide</keyword>
<dbReference type="Gene3D" id="2.40.180.10">
    <property type="entry name" value="Catalase core domain"/>
    <property type="match status" value="1"/>
</dbReference>
<evidence type="ECO:0000256" key="11">
    <source>
        <dbReference type="SAM" id="MobiDB-lite"/>
    </source>
</evidence>
<keyword evidence="3 9" id="KW-0349">Heme</keyword>
<dbReference type="PANTHER" id="PTHR11465:SF9">
    <property type="entry name" value="CATALASE"/>
    <property type="match status" value="1"/>
</dbReference>
<evidence type="ECO:0000256" key="8">
    <source>
        <dbReference type="ARBA" id="ARBA00044729"/>
    </source>
</evidence>
<sequence>MRVIRAIQIAGIRNMEKKSCTYTNEASSKPSTVMAFPAGDIRSPAKDVQRVRNHNHKWAKGGVPASGKERCTHLGGLEACTDCWDKPANPRSIRFCGHHDHVSGTRSVFCKDINSARKRARGNVLDRAAASDSSAGEEEIREASAAPDPDADITYSYDAARGPGGGSQILSMAVAQALERFEHKETEKLVKEYEFVDARDGYMADADDDGFELSLPCCGIFDDKPGTFQYEQTPVYTTSNGCPVMDPESSQRIGQNGPLLLQDFHLIDLLAHFDRERIPERVVHAKGAGAYGEFEVTDDISDLTSIDMLSEVGKKTKCIARFSTVGGEKGSPDSARDPRGFSVKFYTDEGNWDWVFNNTPIFFLRDPSKFPIFIHTQKRNPQTNLKDATMFWDYLSTHQESAHQVMHLFSDRGTPYSYRHMNGYSGHTYKFTRPDGKFNYIQVHCKTDQGSKTFTNAEAGQMASENPDHHTQDLFDSIEKGDYPSWTCYVQVLSPEQAEKFRWNIFDLTKVWPQNDVPLRRFGKFALSRNPENYFAEIEQAAFSPSHMVPGVEPSADPVLQSRLFSYPDTHRHRLGVNYQQIPVNQPLRAFNPYQRDGMMAVNGNYGANPSYPSSFRNMTYKPVKPSQEHEKWAGAAVAQQLPVTDEDFVQPNGLWEVLGRQNGQQDNFVNNVAGHLCAAREPVRRRTYEMFRRINKGLGARIERETEKLAPRPASQAAGVAQARL</sequence>
<dbReference type="InterPro" id="IPR010582">
    <property type="entry name" value="Catalase_immune_responsive"/>
</dbReference>
<keyword evidence="14" id="KW-1185">Reference proteome</keyword>
<dbReference type="FunFam" id="2.40.180.10:FF:000001">
    <property type="entry name" value="Catalase"/>
    <property type="match status" value="1"/>
</dbReference>
<dbReference type="PROSITE" id="PS00438">
    <property type="entry name" value="CATALASE_2"/>
    <property type="match status" value="1"/>
</dbReference>
<feature type="region of interest" description="Disordered" evidence="11">
    <location>
        <begin position="124"/>
        <end position="158"/>
    </location>
</feature>